<dbReference type="SUPFAM" id="SSF90123">
    <property type="entry name" value="ABC transporter transmembrane region"/>
    <property type="match status" value="1"/>
</dbReference>
<dbReference type="InterPro" id="IPR003439">
    <property type="entry name" value="ABC_transporter-like_ATP-bd"/>
</dbReference>
<dbReference type="SUPFAM" id="SSF52540">
    <property type="entry name" value="P-loop containing nucleoside triphosphate hydrolases"/>
    <property type="match status" value="1"/>
</dbReference>
<sequence>MLALHPWTALIPVFTLPLLPLFAALIGHATRDATDRRWAALSQLSGHFLDVMKGLPTLVGYSRAHRQSATIRAVSEDHRKATVETLRIAFLSSAALEFLATISVAIVAVITGLLLATGRMDLEVALALILLAPEAFWPIRRVGAEFHNAADGAAALDEIATVLDRPQRTQQRGGERVIARDLGFRYAPDLPEVLSGIDLDLTSGLTVLIGPSGAGKTTLLEIVAGLRRPTSGEIDAPPAHLVTQRPFLAPASMRDNLLLGVGDGADLDDHHLAAVLEEVGLTEVLASLPEGLDTPLGDDGFGLSAGQRARFALARALLSPAPLILLDEPTAHLDAQTEALVVDVIRRAAQERIVLAVSHRPHLVEVADARIEIASTVGGGAR</sequence>
<dbReference type="SMART" id="SM00382">
    <property type="entry name" value="AAA"/>
    <property type="match status" value="1"/>
</dbReference>
<dbReference type="Pfam" id="PF00664">
    <property type="entry name" value="ABC_membrane"/>
    <property type="match status" value="1"/>
</dbReference>
<comment type="caution">
    <text evidence="10">The sequence shown here is derived from an EMBL/GenBank/DDBJ whole genome shotgun (WGS) entry which is preliminary data.</text>
</comment>
<dbReference type="InterPro" id="IPR003593">
    <property type="entry name" value="AAA+_ATPase"/>
</dbReference>
<gene>
    <name evidence="10" type="ORF">GCM10025883_33800</name>
</gene>
<evidence type="ECO:0000256" key="3">
    <source>
        <dbReference type="ARBA" id="ARBA00022741"/>
    </source>
</evidence>
<feature type="domain" description="ABC transporter" evidence="8">
    <location>
        <begin position="177"/>
        <end position="381"/>
    </location>
</feature>
<dbReference type="EMBL" id="BSUO01000001">
    <property type="protein sequence ID" value="GMA41335.1"/>
    <property type="molecule type" value="Genomic_DNA"/>
</dbReference>
<dbReference type="InterPro" id="IPR027417">
    <property type="entry name" value="P-loop_NTPase"/>
</dbReference>
<comment type="subcellular location">
    <subcellularLocation>
        <location evidence="1">Cell membrane</location>
        <topology evidence="1">Multi-pass membrane protein</topology>
    </subcellularLocation>
</comment>
<evidence type="ECO:0000256" key="2">
    <source>
        <dbReference type="ARBA" id="ARBA00022692"/>
    </source>
</evidence>
<dbReference type="PROSITE" id="PS50893">
    <property type="entry name" value="ABC_TRANSPORTER_2"/>
    <property type="match status" value="1"/>
</dbReference>
<dbReference type="CDD" id="cd03228">
    <property type="entry name" value="ABCC_MRP_Like"/>
    <property type="match status" value="1"/>
</dbReference>
<dbReference type="InterPro" id="IPR039421">
    <property type="entry name" value="Type_1_exporter"/>
</dbReference>
<reference evidence="11" key="1">
    <citation type="journal article" date="2019" name="Int. J. Syst. Evol. Microbiol.">
        <title>The Global Catalogue of Microorganisms (GCM) 10K type strain sequencing project: providing services to taxonomists for standard genome sequencing and annotation.</title>
        <authorList>
            <consortium name="The Broad Institute Genomics Platform"/>
            <consortium name="The Broad Institute Genome Sequencing Center for Infectious Disease"/>
            <person name="Wu L."/>
            <person name="Ma J."/>
        </authorList>
    </citation>
    <scope>NUCLEOTIDE SEQUENCE [LARGE SCALE GENOMIC DNA]</scope>
    <source>
        <strain evidence="11">NBRC 113072</strain>
    </source>
</reference>
<evidence type="ECO:0000256" key="7">
    <source>
        <dbReference type="SAM" id="Phobius"/>
    </source>
</evidence>
<dbReference type="Gene3D" id="3.40.50.300">
    <property type="entry name" value="P-loop containing nucleotide triphosphate hydrolases"/>
    <property type="match status" value="1"/>
</dbReference>
<proteinExistence type="predicted"/>
<dbReference type="InterPro" id="IPR011527">
    <property type="entry name" value="ABC1_TM_dom"/>
</dbReference>
<evidence type="ECO:0000259" key="9">
    <source>
        <dbReference type="PROSITE" id="PS50929"/>
    </source>
</evidence>
<name>A0ABQ6ITT7_9MICO</name>
<dbReference type="PANTHER" id="PTHR24221:SF590">
    <property type="entry name" value="COMPONENT LINKED WITH THE ASSEMBLY OF CYTOCHROME' TRANSPORT TRANSMEMBRANE ATP-BINDING PROTEIN ABC TRANSPORTER CYDD-RELATED"/>
    <property type="match status" value="1"/>
</dbReference>
<evidence type="ECO:0000256" key="4">
    <source>
        <dbReference type="ARBA" id="ARBA00022840"/>
    </source>
</evidence>
<dbReference type="PROSITE" id="PS00211">
    <property type="entry name" value="ABC_TRANSPORTER_1"/>
    <property type="match status" value="1"/>
</dbReference>
<evidence type="ECO:0000256" key="6">
    <source>
        <dbReference type="ARBA" id="ARBA00023136"/>
    </source>
</evidence>
<dbReference type="Pfam" id="PF00005">
    <property type="entry name" value="ABC_tran"/>
    <property type="match status" value="1"/>
</dbReference>
<organism evidence="10 11">
    <name type="scientific">Mobilicoccus caccae</name>
    <dbReference type="NCBI Taxonomy" id="1859295"/>
    <lineage>
        <taxon>Bacteria</taxon>
        <taxon>Bacillati</taxon>
        <taxon>Actinomycetota</taxon>
        <taxon>Actinomycetes</taxon>
        <taxon>Micrococcales</taxon>
        <taxon>Dermatophilaceae</taxon>
        <taxon>Mobilicoccus</taxon>
    </lineage>
</organism>
<dbReference type="Gene3D" id="1.20.1560.10">
    <property type="entry name" value="ABC transporter type 1, transmembrane domain"/>
    <property type="match status" value="1"/>
</dbReference>
<feature type="transmembrane region" description="Helical" evidence="7">
    <location>
        <begin position="88"/>
        <end position="116"/>
    </location>
</feature>
<feature type="transmembrane region" description="Helical" evidence="7">
    <location>
        <begin position="6"/>
        <end position="27"/>
    </location>
</feature>
<accession>A0ABQ6ITT7</accession>
<keyword evidence="11" id="KW-1185">Reference proteome</keyword>
<keyword evidence="3" id="KW-0547">Nucleotide-binding</keyword>
<evidence type="ECO:0000313" key="10">
    <source>
        <dbReference type="EMBL" id="GMA41335.1"/>
    </source>
</evidence>
<dbReference type="PANTHER" id="PTHR24221">
    <property type="entry name" value="ATP-BINDING CASSETTE SUB-FAMILY B"/>
    <property type="match status" value="1"/>
</dbReference>
<keyword evidence="2 7" id="KW-0812">Transmembrane</keyword>
<dbReference type="InterPro" id="IPR036640">
    <property type="entry name" value="ABC1_TM_sf"/>
</dbReference>
<evidence type="ECO:0000256" key="1">
    <source>
        <dbReference type="ARBA" id="ARBA00004651"/>
    </source>
</evidence>
<dbReference type="Proteomes" id="UP001157126">
    <property type="component" value="Unassembled WGS sequence"/>
</dbReference>
<keyword evidence="5 7" id="KW-1133">Transmembrane helix</keyword>
<protein>
    <recommendedName>
        <fullName evidence="12">ATP-binding cassette, subfamily C, CydD</fullName>
    </recommendedName>
</protein>
<feature type="domain" description="ABC transmembrane type-1" evidence="9">
    <location>
        <begin position="1"/>
        <end position="151"/>
    </location>
</feature>
<evidence type="ECO:0000313" key="11">
    <source>
        <dbReference type="Proteomes" id="UP001157126"/>
    </source>
</evidence>
<evidence type="ECO:0000256" key="5">
    <source>
        <dbReference type="ARBA" id="ARBA00022989"/>
    </source>
</evidence>
<keyword evidence="6 7" id="KW-0472">Membrane</keyword>
<dbReference type="PROSITE" id="PS50929">
    <property type="entry name" value="ABC_TM1F"/>
    <property type="match status" value="1"/>
</dbReference>
<keyword evidence="4" id="KW-0067">ATP-binding</keyword>
<evidence type="ECO:0000259" key="8">
    <source>
        <dbReference type="PROSITE" id="PS50893"/>
    </source>
</evidence>
<dbReference type="InterPro" id="IPR017871">
    <property type="entry name" value="ABC_transporter-like_CS"/>
</dbReference>
<evidence type="ECO:0008006" key="12">
    <source>
        <dbReference type="Google" id="ProtNLM"/>
    </source>
</evidence>